<dbReference type="EMBL" id="ABJB010811532">
    <property type="status" value="NOT_ANNOTATED_CDS"/>
    <property type="molecule type" value="Genomic_DNA"/>
</dbReference>
<dbReference type="AlphaFoldDB" id="B7Q9I0"/>
<evidence type="ECO:0000313" key="10">
    <source>
        <dbReference type="EnsemblMetazoa" id="ISCW011441-PA"/>
    </source>
</evidence>
<feature type="transmembrane region" description="Helical" evidence="7">
    <location>
        <begin position="283"/>
        <end position="302"/>
    </location>
</feature>
<dbReference type="EnsemblMetazoa" id="ISCW011441-RA">
    <property type="protein sequence ID" value="ISCW011441-PA"/>
    <property type="gene ID" value="ISCW011441"/>
</dbReference>
<dbReference type="Pfam" id="PF09815">
    <property type="entry name" value="XK-related"/>
    <property type="match status" value="1"/>
</dbReference>
<dbReference type="VEuPathDB" id="VectorBase:ISCW011441"/>
<evidence type="ECO:0000256" key="5">
    <source>
        <dbReference type="ARBA" id="ARBA00022989"/>
    </source>
</evidence>
<dbReference type="GO" id="GO:0043652">
    <property type="term" value="P:engulfment of apoptotic cell"/>
    <property type="evidence" value="ECO:0000318"/>
    <property type="project" value="GO_Central"/>
</dbReference>
<dbReference type="EMBL" id="ABJB010755180">
    <property type="status" value="NOT_ANNOTATED_CDS"/>
    <property type="molecule type" value="Genomic_DNA"/>
</dbReference>
<feature type="transmembrane region" description="Helical" evidence="7">
    <location>
        <begin position="27"/>
        <end position="49"/>
    </location>
</feature>
<evidence type="ECO:0000256" key="4">
    <source>
        <dbReference type="ARBA" id="ARBA00022692"/>
    </source>
</evidence>
<dbReference type="EMBL" id="ABJB010485597">
    <property type="status" value="NOT_ANNOTATED_CDS"/>
    <property type="molecule type" value="Genomic_DNA"/>
</dbReference>
<evidence type="ECO:0000256" key="7">
    <source>
        <dbReference type="RuleBase" id="RU910716"/>
    </source>
</evidence>
<dbReference type="PANTHER" id="PTHR16024">
    <property type="entry name" value="XK-RELATED PROTEIN"/>
    <property type="match status" value="1"/>
</dbReference>
<comment type="subcellular location">
    <subcellularLocation>
        <location evidence="1">Cell membrane</location>
        <topology evidence="1">Multi-pass membrane protein</topology>
    </subcellularLocation>
    <subcellularLocation>
        <location evidence="7">Membrane</location>
        <topology evidence="7">Multi-pass membrane protein</topology>
    </subcellularLocation>
</comment>
<keyword evidence="3" id="KW-1003">Cell membrane</keyword>
<evidence type="ECO:0000256" key="2">
    <source>
        <dbReference type="ARBA" id="ARBA00008789"/>
    </source>
</evidence>
<reference evidence="9 11" key="1">
    <citation type="submission" date="2008-03" db="EMBL/GenBank/DDBJ databases">
        <title>Annotation of Ixodes scapularis.</title>
        <authorList>
            <consortium name="Ixodes scapularis Genome Project Consortium"/>
            <person name="Caler E."/>
            <person name="Hannick L.I."/>
            <person name="Bidwell S."/>
            <person name="Joardar V."/>
            <person name="Thiagarajan M."/>
            <person name="Amedeo P."/>
            <person name="Galinsky K.J."/>
            <person name="Schobel S."/>
            <person name="Inman J."/>
            <person name="Hostetler J."/>
            <person name="Miller J."/>
            <person name="Hammond M."/>
            <person name="Megy K."/>
            <person name="Lawson D."/>
            <person name="Kodira C."/>
            <person name="Sutton G."/>
            <person name="Meyer J."/>
            <person name="Hill C.A."/>
            <person name="Birren B."/>
            <person name="Nene V."/>
            <person name="Collins F."/>
            <person name="Alarcon-Chaidez F."/>
            <person name="Wikel S."/>
            <person name="Strausberg R."/>
        </authorList>
    </citation>
    <scope>NUCLEOTIDE SEQUENCE [LARGE SCALE GENOMIC DNA]</scope>
    <source>
        <strain evidence="11">Wikel</strain>
        <strain evidence="9">Wikel colony</strain>
    </source>
</reference>
<evidence type="ECO:0000313" key="9">
    <source>
        <dbReference type="EMBL" id="EEC15502.1"/>
    </source>
</evidence>
<feature type="region of interest" description="Disordered" evidence="8">
    <location>
        <begin position="387"/>
        <end position="419"/>
    </location>
</feature>
<dbReference type="PANTHER" id="PTHR16024:SF6">
    <property type="entry name" value="XK-RELATED PROTEIN"/>
    <property type="match status" value="1"/>
</dbReference>
<evidence type="ECO:0000256" key="3">
    <source>
        <dbReference type="ARBA" id="ARBA00022475"/>
    </source>
</evidence>
<sequence>MKMDGFRTKGDTVDAVSESLSFTRFDAALLVISIVTVFADVFIDVWVAYRHLQSGNLLYFGLTVVFILVPSWVVTSVSLKWCVIQGRRSEYDEYRQRLWLAVTLHIFQLAIVYRYLSSLVFGIRSQDKKRTKPERRVYYQLMLWEDNDAAVLRLIESFLESVPQLLLQVYILTTNVDQSSLMVVAQKASVGISVASIAWSLVAYVRTLRFSLEDSPNVSWQATIVCYLWRVLVLAPRLAALALFTAVFHWALFVLVLAHWLLMFAWLVRFVRIGQYDTRTDKLFFKAVLAAIYVFCFVDMAPGNRRFRYAFFYAVMFAENALLLGLWYRYAEPTPWYHTVALLGSFCSFCMGIMFLIIYYLLLHPNASSIVQPESLEINIRNGFAGESHEPSETPSTGRNSPQRVSLTNSSPKRDSLTPCLEAGDPCSLPGFKVTPV</sequence>
<protein>
    <recommendedName>
        <fullName evidence="7">XK-related protein</fullName>
    </recommendedName>
</protein>
<evidence type="ECO:0000256" key="6">
    <source>
        <dbReference type="ARBA" id="ARBA00023136"/>
    </source>
</evidence>
<feature type="transmembrane region" description="Helical" evidence="7">
    <location>
        <begin position="309"/>
        <end position="330"/>
    </location>
</feature>
<evidence type="ECO:0000256" key="1">
    <source>
        <dbReference type="ARBA" id="ARBA00004651"/>
    </source>
</evidence>
<dbReference type="FunCoup" id="B7Q9I0">
    <property type="interactions" value="259"/>
</dbReference>
<dbReference type="EMBL" id="ABJB011082435">
    <property type="status" value="NOT_ANNOTATED_CDS"/>
    <property type="molecule type" value="Genomic_DNA"/>
</dbReference>
<reference evidence="10" key="2">
    <citation type="submission" date="2020-05" db="UniProtKB">
        <authorList>
            <consortium name="EnsemblMetazoa"/>
        </authorList>
    </citation>
    <scope>IDENTIFICATION</scope>
    <source>
        <strain evidence="10">wikel</strain>
    </source>
</reference>
<dbReference type="EMBL" id="DS889189">
    <property type="protein sequence ID" value="EEC15502.1"/>
    <property type="molecule type" value="Genomic_DNA"/>
</dbReference>
<keyword evidence="5 7" id="KW-1133">Transmembrane helix</keyword>
<dbReference type="VEuPathDB" id="VectorBase:ISCP_000466"/>
<dbReference type="GO" id="GO:1902742">
    <property type="term" value="P:apoptotic process involved in development"/>
    <property type="evidence" value="ECO:0000318"/>
    <property type="project" value="GO_Central"/>
</dbReference>
<feature type="transmembrane region" description="Helical" evidence="7">
    <location>
        <begin position="56"/>
        <end position="78"/>
    </location>
</feature>
<organism>
    <name type="scientific">Ixodes scapularis</name>
    <name type="common">Black-legged tick</name>
    <name type="synonym">Deer tick</name>
    <dbReference type="NCBI Taxonomy" id="6945"/>
    <lineage>
        <taxon>Eukaryota</taxon>
        <taxon>Metazoa</taxon>
        <taxon>Ecdysozoa</taxon>
        <taxon>Arthropoda</taxon>
        <taxon>Chelicerata</taxon>
        <taxon>Arachnida</taxon>
        <taxon>Acari</taxon>
        <taxon>Parasitiformes</taxon>
        <taxon>Ixodida</taxon>
        <taxon>Ixodoidea</taxon>
        <taxon>Ixodidae</taxon>
        <taxon>Ixodinae</taxon>
        <taxon>Ixodes</taxon>
    </lineage>
</organism>
<proteinExistence type="inferred from homology"/>
<evidence type="ECO:0000256" key="8">
    <source>
        <dbReference type="SAM" id="MobiDB-lite"/>
    </source>
</evidence>
<dbReference type="Proteomes" id="UP000001555">
    <property type="component" value="Unassembled WGS sequence"/>
</dbReference>
<dbReference type="GO" id="GO:0005886">
    <property type="term" value="C:plasma membrane"/>
    <property type="evidence" value="ECO:0000318"/>
    <property type="project" value="GO_Central"/>
</dbReference>
<gene>
    <name evidence="9" type="ORF">IscW_ISCW011441</name>
</gene>
<name>B7Q9I0_IXOSC</name>
<dbReference type="PaxDb" id="6945-B7Q9I0"/>
<dbReference type="HOGENOM" id="CLU_028534_4_1_1"/>
<dbReference type="GO" id="GO:0070782">
    <property type="term" value="P:phosphatidylserine exposure on apoptotic cell surface"/>
    <property type="evidence" value="ECO:0000318"/>
    <property type="project" value="GO_Central"/>
</dbReference>
<dbReference type="EMBL" id="ABJB010977965">
    <property type="status" value="NOT_ANNOTATED_CDS"/>
    <property type="molecule type" value="Genomic_DNA"/>
</dbReference>
<keyword evidence="6 7" id="KW-0472">Membrane</keyword>
<feature type="transmembrane region" description="Helical" evidence="7">
    <location>
        <begin position="247"/>
        <end position="271"/>
    </location>
</feature>
<keyword evidence="4 7" id="KW-0812">Transmembrane</keyword>
<dbReference type="VEuPathDB" id="VectorBase:ISCI019345"/>
<evidence type="ECO:0000313" key="11">
    <source>
        <dbReference type="Proteomes" id="UP000001555"/>
    </source>
</evidence>
<feature type="transmembrane region" description="Helical" evidence="7">
    <location>
        <begin position="98"/>
        <end position="123"/>
    </location>
</feature>
<dbReference type="InterPro" id="IPR050895">
    <property type="entry name" value="XK-related_scramblase"/>
</dbReference>
<feature type="compositionally biased region" description="Polar residues" evidence="8">
    <location>
        <begin position="393"/>
        <end position="411"/>
    </location>
</feature>
<feature type="transmembrane region" description="Helical" evidence="7">
    <location>
        <begin position="336"/>
        <end position="362"/>
    </location>
</feature>
<feature type="transmembrane region" description="Helical" evidence="7">
    <location>
        <begin position="218"/>
        <end position="235"/>
    </location>
</feature>
<comment type="similarity">
    <text evidence="2 7">Belongs to the XK family.</text>
</comment>
<accession>B7Q9I0</accession>
<dbReference type="InParanoid" id="B7Q9I0"/>
<dbReference type="InterPro" id="IPR018629">
    <property type="entry name" value="XK-rel"/>
</dbReference>
<keyword evidence="11" id="KW-1185">Reference proteome</keyword>
<dbReference type="OrthoDB" id="6136301at2759"/>
<feature type="transmembrane region" description="Helical" evidence="7">
    <location>
        <begin position="188"/>
        <end position="206"/>
    </location>
</feature>